<dbReference type="GO" id="GO:0002935">
    <property type="term" value="F:tRNA (adenine(37)-C2)-methyltransferase activity"/>
    <property type="evidence" value="ECO:0007669"/>
    <property type="project" value="UniProtKB-UniRule"/>
</dbReference>
<dbReference type="GO" id="GO:0051539">
    <property type="term" value="F:4 iron, 4 sulfur cluster binding"/>
    <property type="evidence" value="ECO:0007669"/>
    <property type="project" value="UniProtKB-UniRule"/>
</dbReference>
<keyword evidence="4 14" id="KW-0963">Cytoplasm</keyword>
<dbReference type="InterPro" id="IPR048641">
    <property type="entry name" value="RlmN_N"/>
</dbReference>
<name>A0A1V2DTE3_9GAMM</name>
<dbReference type="Pfam" id="PF21016">
    <property type="entry name" value="RlmN_N"/>
    <property type="match status" value="1"/>
</dbReference>
<keyword evidence="9 14" id="KW-0819">tRNA processing</keyword>
<dbReference type="InterPro" id="IPR007197">
    <property type="entry name" value="rSAM"/>
</dbReference>
<dbReference type="FunFam" id="1.10.150.530:FF:000003">
    <property type="entry name" value="Dual-specificity RNA methyltransferase RlmN"/>
    <property type="match status" value="1"/>
</dbReference>
<keyword evidence="17" id="KW-1185">Reference proteome</keyword>
<dbReference type="STRING" id="135739.BTO32_06775"/>
<dbReference type="EMBL" id="MSCW01000005">
    <property type="protein sequence ID" value="ONF43995.1"/>
    <property type="molecule type" value="Genomic_DNA"/>
</dbReference>
<dbReference type="InterPro" id="IPR040072">
    <property type="entry name" value="Methyltransferase_A"/>
</dbReference>
<comment type="miscellaneous">
    <text evidence="14">Reaction proceeds by a ping-pong mechanism involving intermediate methylation of a conserved cysteine residue.</text>
</comment>
<evidence type="ECO:0000313" key="17">
    <source>
        <dbReference type="Proteomes" id="UP000189339"/>
    </source>
</evidence>
<comment type="catalytic activity">
    <reaction evidence="14">
        <text>adenosine(37) in tRNA + 2 reduced [2Fe-2S]-[ferredoxin] + 2 S-adenosyl-L-methionine = 2-methyladenosine(37) in tRNA + 5'-deoxyadenosine + L-methionine + 2 oxidized [2Fe-2S]-[ferredoxin] + S-adenosyl-L-homocysteine</text>
        <dbReference type="Rhea" id="RHEA:43332"/>
        <dbReference type="Rhea" id="RHEA-COMP:10000"/>
        <dbReference type="Rhea" id="RHEA-COMP:10001"/>
        <dbReference type="Rhea" id="RHEA-COMP:10162"/>
        <dbReference type="Rhea" id="RHEA-COMP:10485"/>
        <dbReference type="ChEBI" id="CHEBI:17319"/>
        <dbReference type="ChEBI" id="CHEBI:33737"/>
        <dbReference type="ChEBI" id="CHEBI:33738"/>
        <dbReference type="ChEBI" id="CHEBI:57844"/>
        <dbReference type="ChEBI" id="CHEBI:57856"/>
        <dbReference type="ChEBI" id="CHEBI:59789"/>
        <dbReference type="ChEBI" id="CHEBI:74411"/>
        <dbReference type="ChEBI" id="CHEBI:74497"/>
        <dbReference type="EC" id="2.1.1.192"/>
    </reaction>
</comment>
<dbReference type="SFLD" id="SFLDS00029">
    <property type="entry name" value="Radical_SAM"/>
    <property type="match status" value="1"/>
</dbReference>
<dbReference type="GO" id="GO:0070040">
    <property type="term" value="F:rRNA (adenine(2503)-C2-)-methyltransferase activity"/>
    <property type="evidence" value="ECO:0007669"/>
    <property type="project" value="UniProtKB-UniRule"/>
</dbReference>
<dbReference type="GO" id="GO:0070475">
    <property type="term" value="P:rRNA base methylation"/>
    <property type="evidence" value="ECO:0007669"/>
    <property type="project" value="UniProtKB-UniRule"/>
</dbReference>
<dbReference type="InterPro" id="IPR013785">
    <property type="entry name" value="Aldolase_TIM"/>
</dbReference>
<sequence length="370" mass="41771">MTAVAEKVNLLGMPKAKLEAFFESLGEKRFRAQQVLQWIHQRGVDDFDQMTNVSKALREKLKQVAEIRGPEVVYDETSRDGTRKWVMRMDNGNSVETVLIPDGERGTLCVSSQIGCSLDCTFCSTGKRGFNRNLTAAEIIGQLWVARKAFMPFDPNLERPITNVVMMGMGEPLLNFENVVDAMNLMMEDLAYGLSKRRVTLSTSGVVPALDRLGEVTDVSLAISLHAPNDELRNQLVPLNRKYPIAELLAATRRYLDRLADKRKVTIEYTLIEGVNDRLEHARELVTLLRGLPCKVNLIPFNPFPESDFKRPSMNATRRFQSILQEAGYITTIRTTRGDDIDAACGQLVGRVEDRTRRSQRYIAVQHVNP</sequence>
<evidence type="ECO:0000256" key="12">
    <source>
        <dbReference type="ARBA" id="ARBA00023014"/>
    </source>
</evidence>
<evidence type="ECO:0000256" key="3">
    <source>
        <dbReference type="ARBA" id="ARBA00022485"/>
    </source>
</evidence>
<dbReference type="Gene3D" id="1.10.150.530">
    <property type="match status" value="1"/>
</dbReference>
<evidence type="ECO:0000256" key="10">
    <source>
        <dbReference type="ARBA" id="ARBA00022723"/>
    </source>
</evidence>
<dbReference type="Pfam" id="PF04055">
    <property type="entry name" value="Radical_SAM"/>
    <property type="match status" value="1"/>
</dbReference>
<comment type="subcellular location">
    <subcellularLocation>
        <location evidence="1 14">Cytoplasm</location>
    </subcellularLocation>
</comment>
<accession>A0A1V2DTE3</accession>
<evidence type="ECO:0000256" key="7">
    <source>
        <dbReference type="ARBA" id="ARBA00022679"/>
    </source>
</evidence>
<keyword evidence="12 14" id="KW-0411">Iron-sulfur</keyword>
<comment type="catalytic activity">
    <reaction evidence="14">
        <text>adenosine(2503) in 23S rRNA + 2 reduced [2Fe-2S]-[ferredoxin] + 2 S-adenosyl-L-methionine = 2-methyladenosine(2503) in 23S rRNA + 5'-deoxyadenosine + L-methionine + 2 oxidized [2Fe-2S]-[ferredoxin] + S-adenosyl-L-homocysteine</text>
        <dbReference type="Rhea" id="RHEA:42916"/>
        <dbReference type="Rhea" id="RHEA-COMP:10000"/>
        <dbReference type="Rhea" id="RHEA-COMP:10001"/>
        <dbReference type="Rhea" id="RHEA-COMP:10152"/>
        <dbReference type="Rhea" id="RHEA-COMP:10282"/>
        <dbReference type="ChEBI" id="CHEBI:17319"/>
        <dbReference type="ChEBI" id="CHEBI:33737"/>
        <dbReference type="ChEBI" id="CHEBI:33738"/>
        <dbReference type="ChEBI" id="CHEBI:57844"/>
        <dbReference type="ChEBI" id="CHEBI:57856"/>
        <dbReference type="ChEBI" id="CHEBI:59789"/>
        <dbReference type="ChEBI" id="CHEBI:74411"/>
        <dbReference type="ChEBI" id="CHEBI:74497"/>
        <dbReference type="EC" id="2.1.1.192"/>
    </reaction>
</comment>
<feature type="binding site" evidence="14">
    <location>
        <position position="302"/>
    </location>
    <ligand>
        <name>S-adenosyl-L-methionine</name>
        <dbReference type="ChEBI" id="CHEBI:59789"/>
    </ligand>
</feature>
<dbReference type="CDD" id="cd01335">
    <property type="entry name" value="Radical_SAM"/>
    <property type="match status" value="1"/>
</dbReference>
<dbReference type="RefSeq" id="WP_076723873.1">
    <property type="nucleotide sequence ID" value="NZ_JABWTC010000006.1"/>
</dbReference>
<dbReference type="SFLD" id="SFLDG01062">
    <property type="entry name" value="methyltransferase_(Class_A)"/>
    <property type="match status" value="1"/>
</dbReference>
<keyword evidence="3 14" id="KW-0004">4Fe-4S</keyword>
<dbReference type="GO" id="GO:0046872">
    <property type="term" value="F:metal ion binding"/>
    <property type="evidence" value="ECO:0007669"/>
    <property type="project" value="UniProtKB-KW"/>
</dbReference>
<evidence type="ECO:0000256" key="8">
    <source>
        <dbReference type="ARBA" id="ARBA00022691"/>
    </source>
</evidence>
<evidence type="ECO:0000256" key="11">
    <source>
        <dbReference type="ARBA" id="ARBA00023004"/>
    </source>
</evidence>
<dbReference type="HAMAP" id="MF_01849">
    <property type="entry name" value="RNA_methyltr_RlmN"/>
    <property type="match status" value="1"/>
</dbReference>
<keyword evidence="10 14" id="KW-0479">Metal-binding</keyword>
<keyword evidence="11 14" id="KW-0408">Iron</keyword>
<protein>
    <recommendedName>
        <fullName evidence="14">Dual-specificity RNA methyltransferase RlmN</fullName>
        <ecNumber evidence="14">2.1.1.192</ecNumber>
    </recommendedName>
    <alternativeName>
        <fullName evidence="14">23S rRNA (adenine(2503)-C(2))-methyltransferase</fullName>
    </alternativeName>
    <alternativeName>
        <fullName evidence="14">23S rRNA m2A2503 methyltransferase</fullName>
    </alternativeName>
    <alternativeName>
        <fullName evidence="14">Ribosomal RNA large subunit methyltransferase N</fullName>
    </alternativeName>
    <alternativeName>
        <fullName evidence="14">tRNA (adenine(37)-C(2))-methyltransferase</fullName>
    </alternativeName>
    <alternativeName>
        <fullName evidence="14">tRNA m2A37 methyltransferase</fullName>
    </alternativeName>
</protein>
<feature type="binding site" evidence="14">
    <location>
        <position position="202"/>
    </location>
    <ligand>
        <name>S-adenosyl-L-methionine</name>
        <dbReference type="ChEBI" id="CHEBI:59789"/>
    </ligand>
</feature>
<dbReference type="EC" id="2.1.1.192" evidence="14"/>
<feature type="binding site" evidence="14">
    <location>
        <position position="116"/>
    </location>
    <ligand>
        <name>[4Fe-4S] cluster</name>
        <dbReference type="ChEBI" id="CHEBI:49883"/>
        <note>4Fe-4S-S-AdoMet</note>
    </ligand>
</feature>
<dbReference type="PROSITE" id="PS51918">
    <property type="entry name" value="RADICAL_SAM"/>
    <property type="match status" value="1"/>
</dbReference>
<feature type="active site" description="Proton acceptor" evidence="14">
    <location>
        <position position="96"/>
    </location>
</feature>
<feature type="binding site" evidence="14">
    <location>
        <begin position="224"/>
        <end position="226"/>
    </location>
    <ligand>
        <name>S-adenosyl-L-methionine</name>
        <dbReference type="ChEBI" id="CHEBI:59789"/>
    </ligand>
</feature>
<dbReference type="GO" id="GO:0005737">
    <property type="term" value="C:cytoplasm"/>
    <property type="evidence" value="ECO:0007669"/>
    <property type="project" value="UniProtKB-SubCell"/>
</dbReference>
<organism evidence="16 17">
    <name type="scientific">Marinobacter lutaoensis</name>
    <dbReference type="NCBI Taxonomy" id="135739"/>
    <lineage>
        <taxon>Bacteria</taxon>
        <taxon>Pseudomonadati</taxon>
        <taxon>Pseudomonadota</taxon>
        <taxon>Gammaproteobacteria</taxon>
        <taxon>Pseudomonadales</taxon>
        <taxon>Marinobacteraceae</taxon>
        <taxon>Marinobacter</taxon>
    </lineage>
</organism>
<keyword evidence="6 14" id="KW-0489">Methyltransferase</keyword>
<comment type="similarity">
    <text evidence="2 14">Belongs to the radical SAM superfamily. RlmN family.</text>
</comment>
<keyword evidence="13 14" id="KW-1015">Disulfide bond</keyword>
<dbReference type="InterPro" id="IPR027492">
    <property type="entry name" value="RNA_MTrfase_RlmN"/>
</dbReference>
<evidence type="ECO:0000313" key="16">
    <source>
        <dbReference type="EMBL" id="ONF43995.1"/>
    </source>
</evidence>
<dbReference type="FunFam" id="3.20.20.70:FF:000008">
    <property type="entry name" value="Dual-specificity RNA methyltransferase RlmN"/>
    <property type="match status" value="1"/>
</dbReference>
<dbReference type="SUPFAM" id="SSF102114">
    <property type="entry name" value="Radical SAM enzymes"/>
    <property type="match status" value="1"/>
</dbReference>
<evidence type="ECO:0000256" key="13">
    <source>
        <dbReference type="ARBA" id="ARBA00023157"/>
    </source>
</evidence>
<feature type="binding site" evidence="14">
    <location>
        <position position="120"/>
    </location>
    <ligand>
        <name>[4Fe-4S] cluster</name>
        <dbReference type="ChEBI" id="CHEBI:49883"/>
        <note>4Fe-4S-S-AdoMet</note>
    </ligand>
</feature>
<feature type="binding site" evidence="14">
    <location>
        <begin position="170"/>
        <end position="171"/>
    </location>
    <ligand>
        <name>S-adenosyl-L-methionine</name>
        <dbReference type="ChEBI" id="CHEBI:59789"/>
    </ligand>
</feature>
<gene>
    <name evidence="14" type="primary">rlmN</name>
    <name evidence="16" type="ORF">BTO32_06775</name>
</gene>
<comment type="function">
    <text evidence="14">Specifically methylates position 2 of adenine 2503 in 23S rRNA and position 2 of adenine 37 in tRNAs. m2A2503 modification seems to play a crucial role in the proofreading step occurring at the peptidyl transferase center and thus would serve to optimize ribosomal fidelity.</text>
</comment>
<evidence type="ECO:0000256" key="6">
    <source>
        <dbReference type="ARBA" id="ARBA00022603"/>
    </source>
</evidence>
<dbReference type="NCBIfam" id="TIGR00048">
    <property type="entry name" value="rRNA_mod_RlmN"/>
    <property type="match status" value="1"/>
</dbReference>
<dbReference type="SFLD" id="SFLDF00275">
    <property type="entry name" value="adenosine_C2_methyltransferase"/>
    <property type="match status" value="1"/>
</dbReference>
<dbReference type="InterPro" id="IPR004383">
    <property type="entry name" value="rRNA_lsu_MTrfase_RlmN/Cfr"/>
</dbReference>
<dbReference type="PIRSF" id="PIRSF006004">
    <property type="entry name" value="CHP00048"/>
    <property type="match status" value="1"/>
</dbReference>
<proteinExistence type="inferred from homology"/>
<comment type="caution">
    <text evidence="14">Lacks conserved residue(s) required for the propagation of feature annotation.</text>
</comment>
<dbReference type="OrthoDB" id="9793973at2"/>
<feature type="binding site" evidence="14">
    <location>
        <position position="123"/>
    </location>
    <ligand>
        <name>[4Fe-4S] cluster</name>
        <dbReference type="ChEBI" id="CHEBI:49883"/>
        <note>4Fe-4S-S-AdoMet</note>
    </ligand>
</feature>
<reference evidence="16 17" key="1">
    <citation type="submission" date="2016-12" db="EMBL/GenBank/DDBJ databases">
        <title>Marinobacter lutaoensis whole genome sequencing.</title>
        <authorList>
            <person name="Verma A."/>
            <person name="Krishnamurthi S."/>
        </authorList>
    </citation>
    <scope>NUCLEOTIDE SEQUENCE [LARGE SCALE GENOMIC DNA]</scope>
    <source>
        <strain evidence="16 17">T5054</strain>
    </source>
</reference>
<comment type="cofactor">
    <cofactor evidence="14">
        <name>[4Fe-4S] cluster</name>
        <dbReference type="ChEBI" id="CHEBI:49883"/>
    </cofactor>
    <text evidence="14">Binds 1 [4Fe-4S] cluster. The cluster is coordinated with 3 cysteines and an exchangeable S-adenosyl-L-methionine.</text>
</comment>
<feature type="domain" description="Radical SAM core" evidence="15">
    <location>
        <begin position="102"/>
        <end position="340"/>
    </location>
</feature>
<dbReference type="PANTHER" id="PTHR30544:SF5">
    <property type="entry name" value="RADICAL SAM CORE DOMAIN-CONTAINING PROTEIN"/>
    <property type="match status" value="1"/>
</dbReference>
<evidence type="ECO:0000256" key="1">
    <source>
        <dbReference type="ARBA" id="ARBA00004496"/>
    </source>
</evidence>
<dbReference type="GO" id="GO:0000049">
    <property type="term" value="F:tRNA binding"/>
    <property type="evidence" value="ECO:0007669"/>
    <property type="project" value="UniProtKB-UniRule"/>
</dbReference>
<dbReference type="Gene3D" id="3.20.20.70">
    <property type="entry name" value="Aldolase class I"/>
    <property type="match status" value="1"/>
</dbReference>
<dbReference type="InterPro" id="IPR058240">
    <property type="entry name" value="rSAM_sf"/>
</dbReference>
<evidence type="ECO:0000256" key="14">
    <source>
        <dbReference type="HAMAP-Rule" id="MF_01849"/>
    </source>
</evidence>
<dbReference type="AlphaFoldDB" id="A0A1V2DTE3"/>
<comment type="caution">
    <text evidence="16">The sequence shown here is derived from an EMBL/GenBank/DDBJ whole genome shotgun (WGS) entry which is preliminary data.</text>
</comment>
<evidence type="ECO:0000259" key="15">
    <source>
        <dbReference type="PROSITE" id="PS51918"/>
    </source>
</evidence>
<dbReference type="GO" id="GO:0019843">
    <property type="term" value="F:rRNA binding"/>
    <property type="evidence" value="ECO:0007669"/>
    <property type="project" value="UniProtKB-UniRule"/>
</dbReference>
<dbReference type="Proteomes" id="UP000189339">
    <property type="component" value="Unassembled WGS sequence"/>
</dbReference>
<feature type="active site" description="S-methylcysteine intermediate" evidence="14">
    <location>
        <position position="345"/>
    </location>
</feature>
<keyword evidence="5 14" id="KW-0698">rRNA processing</keyword>
<dbReference type="GO" id="GO:0030488">
    <property type="term" value="P:tRNA methylation"/>
    <property type="evidence" value="ECO:0007669"/>
    <property type="project" value="UniProtKB-UniRule"/>
</dbReference>
<evidence type="ECO:0000256" key="4">
    <source>
        <dbReference type="ARBA" id="ARBA00022490"/>
    </source>
</evidence>
<evidence type="ECO:0000256" key="2">
    <source>
        <dbReference type="ARBA" id="ARBA00007544"/>
    </source>
</evidence>
<evidence type="ECO:0000256" key="9">
    <source>
        <dbReference type="ARBA" id="ARBA00022694"/>
    </source>
</evidence>
<keyword evidence="8 14" id="KW-0949">S-adenosyl-L-methionine</keyword>
<keyword evidence="7 14" id="KW-0808">Transferase</keyword>
<evidence type="ECO:0000256" key="5">
    <source>
        <dbReference type="ARBA" id="ARBA00022552"/>
    </source>
</evidence>
<dbReference type="PANTHER" id="PTHR30544">
    <property type="entry name" value="23S RRNA METHYLTRANSFERASE"/>
    <property type="match status" value="1"/>
</dbReference>